<feature type="domain" description="DNA polymerase III beta sliding clamp C-terminal" evidence="13">
    <location>
        <begin position="249"/>
        <end position="368"/>
    </location>
</feature>
<feature type="domain" description="DNA polymerase III beta sliding clamp N-terminal" evidence="11">
    <location>
        <begin position="1"/>
        <end position="119"/>
    </location>
</feature>
<dbReference type="STRING" id="1391653.AKJ08_3230"/>
<dbReference type="SUPFAM" id="SSF55979">
    <property type="entry name" value="DNA clamp"/>
    <property type="match status" value="3"/>
</dbReference>
<dbReference type="NCBIfam" id="TIGR00663">
    <property type="entry name" value="dnan"/>
    <property type="match status" value="1"/>
</dbReference>
<evidence type="ECO:0000256" key="7">
    <source>
        <dbReference type="ARBA" id="ARBA00022705"/>
    </source>
</evidence>
<comment type="subcellular location">
    <subcellularLocation>
        <location evidence="1 10">Cytoplasm</location>
    </subcellularLocation>
</comment>
<dbReference type="EMBL" id="CP012332">
    <property type="protein sequence ID" value="AKU92843.1"/>
    <property type="molecule type" value="Genomic_DNA"/>
</dbReference>
<dbReference type="CDD" id="cd00140">
    <property type="entry name" value="beta_clamp"/>
    <property type="match status" value="1"/>
</dbReference>
<keyword evidence="4 10" id="KW-0963">Cytoplasm</keyword>
<dbReference type="Gene3D" id="3.70.10.10">
    <property type="match status" value="1"/>
</dbReference>
<dbReference type="InterPro" id="IPR022635">
    <property type="entry name" value="DNA_polIII_beta_C"/>
</dbReference>
<dbReference type="Pfam" id="PF02767">
    <property type="entry name" value="DNA_pol3_beta_2"/>
    <property type="match status" value="1"/>
</dbReference>
<feature type="domain" description="DNA polymerase III beta sliding clamp central" evidence="12">
    <location>
        <begin position="129"/>
        <end position="246"/>
    </location>
</feature>
<gene>
    <name evidence="14" type="ORF">AKJ08_3230</name>
</gene>
<evidence type="ECO:0000256" key="9">
    <source>
        <dbReference type="ARBA" id="ARBA00023125"/>
    </source>
</evidence>
<dbReference type="PANTHER" id="PTHR30478:SF0">
    <property type="entry name" value="BETA SLIDING CLAMP"/>
    <property type="match status" value="1"/>
</dbReference>
<dbReference type="OrthoDB" id="8421503at2"/>
<dbReference type="InterPro" id="IPR046938">
    <property type="entry name" value="DNA_clamp_sf"/>
</dbReference>
<keyword evidence="8 10" id="KW-0239">DNA-directed DNA polymerase</keyword>
<comment type="function">
    <text evidence="10">Confers DNA tethering and processivity to DNA polymerases and other proteins. Acts as a clamp, forming a ring around DNA (a reaction catalyzed by the clamp-loading complex) which diffuses in an ATP-independent manner freely and bidirectionally along dsDNA. Initially characterized for its ability to contact the catalytic subunit of DNA polymerase III (Pol III), a complex, multichain enzyme responsible for most of the replicative synthesis in bacteria; Pol III exhibits 3'-5' exonuclease proofreading activity. The beta chain is required for initiation of replication as well as for processivity of DNA replication.</text>
</comment>
<comment type="subunit">
    <text evidence="10">Forms a ring-shaped head-to-tail homodimer around DNA.</text>
</comment>
<evidence type="ECO:0000256" key="10">
    <source>
        <dbReference type="PIRNR" id="PIRNR000804"/>
    </source>
</evidence>
<keyword evidence="6 10" id="KW-0548">Nucleotidyltransferase</keyword>
<dbReference type="GO" id="GO:0006271">
    <property type="term" value="P:DNA strand elongation involved in DNA replication"/>
    <property type="evidence" value="ECO:0007669"/>
    <property type="project" value="TreeGrafter"/>
</dbReference>
<dbReference type="PATRIC" id="fig|1391653.3.peg.3374"/>
<name>A0A0K1PH29_9BACT</name>
<dbReference type="Gene3D" id="3.10.150.10">
    <property type="entry name" value="DNA Polymerase III, subunit A, domain 2"/>
    <property type="match status" value="1"/>
</dbReference>
<dbReference type="GO" id="GO:0005737">
    <property type="term" value="C:cytoplasm"/>
    <property type="evidence" value="ECO:0007669"/>
    <property type="project" value="UniProtKB-SubCell"/>
</dbReference>
<dbReference type="PIRSF" id="PIRSF000804">
    <property type="entry name" value="DNA_pol_III_b"/>
    <property type="match status" value="1"/>
</dbReference>
<dbReference type="InterPro" id="IPR022634">
    <property type="entry name" value="DNA_polIII_beta_N"/>
</dbReference>
<evidence type="ECO:0000259" key="11">
    <source>
        <dbReference type="Pfam" id="PF00712"/>
    </source>
</evidence>
<evidence type="ECO:0000256" key="2">
    <source>
        <dbReference type="ARBA" id="ARBA00010752"/>
    </source>
</evidence>
<dbReference type="Pfam" id="PF00712">
    <property type="entry name" value="DNA_pol3_beta"/>
    <property type="match status" value="1"/>
</dbReference>
<dbReference type="GO" id="GO:0003677">
    <property type="term" value="F:DNA binding"/>
    <property type="evidence" value="ECO:0007669"/>
    <property type="project" value="UniProtKB-UniRule"/>
</dbReference>
<dbReference type="GO" id="GO:0009360">
    <property type="term" value="C:DNA polymerase III complex"/>
    <property type="evidence" value="ECO:0007669"/>
    <property type="project" value="InterPro"/>
</dbReference>
<dbReference type="InterPro" id="IPR001001">
    <property type="entry name" value="DNA_polIII_beta"/>
</dbReference>
<evidence type="ECO:0000256" key="3">
    <source>
        <dbReference type="ARBA" id="ARBA00021035"/>
    </source>
</evidence>
<dbReference type="GO" id="GO:0003887">
    <property type="term" value="F:DNA-directed DNA polymerase activity"/>
    <property type="evidence" value="ECO:0007669"/>
    <property type="project" value="UniProtKB-UniRule"/>
</dbReference>
<evidence type="ECO:0000256" key="4">
    <source>
        <dbReference type="ARBA" id="ARBA00022490"/>
    </source>
</evidence>
<evidence type="ECO:0000313" key="14">
    <source>
        <dbReference type="EMBL" id="AKU92843.1"/>
    </source>
</evidence>
<evidence type="ECO:0000256" key="1">
    <source>
        <dbReference type="ARBA" id="ARBA00004496"/>
    </source>
</evidence>
<accession>A0A0K1PH29</accession>
<dbReference type="AlphaFoldDB" id="A0A0K1PH29"/>
<dbReference type="SMART" id="SM00480">
    <property type="entry name" value="POL3Bc"/>
    <property type="match status" value="1"/>
</dbReference>
<evidence type="ECO:0000256" key="6">
    <source>
        <dbReference type="ARBA" id="ARBA00022695"/>
    </source>
</evidence>
<keyword evidence="15" id="KW-1185">Reference proteome</keyword>
<comment type="similarity">
    <text evidence="2 10">Belongs to the beta sliding clamp family.</text>
</comment>
<evidence type="ECO:0000256" key="5">
    <source>
        <dbReference type="ARBA" id="ARBA00022679"/>
    </source>
</evidence>
<keyword evidence="7 10" id="KW-0235">DNA replication</keyword>
<dbReference type="InterPro" id="IPR022637">
    <property type="entry name" value="DNA_polIII_beta_cen"/>
</dbReference>
<sequence>MELQIAVEELTKALYRAQGIVEKKAAMPILSNVLLEAASGSLKVTAFDMEVGVVSEHRAEVLKEGRTTVSARHLYDIAKMLPEPMVVLKQGQNHYLEIRCGASHFRIVGSPADDFPDLPLQTKVPFVTVRARQLLEMIERTSFAISTDDTRFNLNGVFFEPVANGGGARMVATDGHRLSLVERPVEGDFGLARGVIVPRKGMHELKRLLAEAGTEEVELGFAGNAAMLRRPGLSMIMQLVNGQFPEYAQVIPKESARTVQVNRVRFLETLKRVSLLSQDQVRTVKLEVGEAVLRVSSQNPDLGEAHEELAIDGTGANLQIGFNARYLIDVLTALPDEDVALELTDDLSPGVIHPAGDKTYTAVVMPVRI</sequence>
<organism evidence="14 15">
    <name type="scientific">Vulgatibacter incomptus</name>
    <dbReference type="NCBI Taxonomy" id="1391653"/>
    <lineage>
        <taxon>Bacteria</taxon>
        <taxon>Pseudomonadati</taxon>
        <taxon>Myxococcota</taxon>
        <taxon>Myxococcia</taxon>
        <taxon>Myxococcales</taxon>
        <taxon>Cystobacterineae</taxon>
        <taxon>Vulgatibacteraceae</taxon>
        <taxon>Vulgatibacter</taxon>
    </lineage>
</organism>
<dbReference type="GO" id="GO:0008408">
    <property type="term" value="F:3'-5' exonuclease activity"/>
    <property type="evidence" value="ECO:0007669"/>
    <property type="project" value="InterPro"/>
</dbReference>
<keyword evidence="5 10" id="KW-0808">Transferase</keyword>
<keyword evidence="9" id="KW-0238">DNA-binding</keyword>
<dbReference type="KEGG" id="vin:AKJ08_3230"/>
<evidence type="ECO:0000259" key="12">
    <source>
        <dbReference type="Pfam" id="PF02767"/>
    </source>
</evidence>
<evidence type="ECO:0000259" key="13">
    <source>
        <dbReference type="Pfam" id="PF02768"/>
    </source>
</evidence>
<proteinExistence type="inferred from homology"/>
<dbReference type="RefSeq" id="WP_050726955.1">
    <property type="nucleotide sequence ID" value="NZ_CP012332.1"/>
</dbReference>
<evidence type="ECO:0000313" key="15">
    <source>
        <dbReference type="Proteomes" id="UP000055590"/>
    </source>
</evidence>
<dbReference type="PANTHER" id="PTHR30478">
    <property type="entry name" value="DNA POLYMERASE III SUBUNIT BETA"/>
    <property type="match status" value="1"/>
</dbReference>
<dbReference type="Pfam" id="PF02768">
    <property type="entry name" value="DNA_pol3_beta_3"/>
    <property type="match status" value="1"/>
</dbReference>
<evidence type="ECO:0000256" key="8">
    <source>
        <dbReference type="ARBA" id="ARBA00022932"/>
    </source>
</evidence>
<reference evidence="14 15" key="1">
    <citation type="submission" date="2015-08" db="EMBL/GenBank/DDBJ databases">
        <authorList>
            <person name="Babu N.S."/>
            <person name="Beckwith C.J."/>
            <person name="Beseler K.G."/>
            <person name="Brison A."/>
            <person name="Carone J.V."/>
            <person name="Caskin T.P."/>
            <person name="Diamond M."/>
            <person name="Durham M.E."/>
            <person name="Foxe J.M."/>
            <person name="Go M."/>
            <person name="Henderson B.A."/>
            <person name="Jones I.B."/>
            <person name="McGettigan J.A."/>
            <person name="Micheletti S.J."/>
            <person name="Nasrallah M.E."/>
            <person name="Ortiz D."/>
            <person name="Piller C.R."/>
            <person name="Privatt S.R."/>
            <person name="Schneider S.L."/>
            <person name="Sharp S."/>
            <person name="Smith T.C."/>
            <person name="Stanton J.D."/>
            <person name="Ullery H.E."/>
            <person name="Wilson R.J."/>
            <person name="Serrano M.G."/>
            <person name="Buck G."/>
            <person name="Lee V."/>
            <person name="Wang Y."/>
            <person name="Carvalho R."/>
            <person name="Voegtly L."/>
            <person name="Shi R."/>
            <person name="Duckworth R."/>
            <person name="Johnson A."/>
            <person name="Loviza R."/>
            <person name="Walstead R."/>
            <person name="Shah Z."/>
            <person name="Kiflezghi M."/>
            <person name="Wade K."/>
            <person name="Ball S.L."/>
            <person name="Bradley K.W."/>
            <person name="Asai D.J."/>
            <person name="Bowman C.A."/>
            <person name="Russell D.A."/>
            <person name="Pope W.H."/>
            <person name="Jacobs-Sera D."/>
            <person name="Hendrix R.W."/>
            <person name="Hatfull G.F."/>
        </authorList>
    </citation>
    <scope>NUCLEOTIDE SEQUENCE [LARGE SCALE GENOMIC DNA]</scope>
    <source>
        <strain evidence="14 15">DSM 27710</strain>
    </source>
</reference>
<dbReference type="Proteomes" id="UP000055590">
    <property type="component" value="Chromosome"/>
</dbReference>
<protein>
    <recommendedName>
        <fullName evidence="3 10">Beta sliding clamp</fullName>
    </recommendedName>
</protein>